<evidence type="ECO:0000256" key="6">
    <source>
        <dbReference type="RuleBase" id="RU000688"/>
    </source>
</evidence>
<feature type="transmembrane region" description="Helical" evidence="8">
    <location>
        <begin position="257"/>
        <end position="280"/>
    </location>
</feature>
<evidence type="ECO:0000259" key="9">
    <source>
        <dbReference type="PROSITE" id="PS50262"/>
    </source>
</evidence>
<keyword evidence="5 8" id="KW-0472">Membrane</keyword>
<reference evidence="10" key="1">
    <citation type="journal article" date="2008" name="Nature">
        <title>The amphioxus genome and the evolution of the chordate karyotype.</title>
        <authorList>
            <consortium name="US DOE Joint Genome Institute (JGI-PGF)"/>
            <person name="Putnam N.H."/>
            <person name="Butts T."/>
            <person name="Ferrier D.E.K."/>
            <person name="Furlong R.F."/>
            <person name="Hellsten U."/>
            <person name="Kawashima T."/>
            <person name="Robinson-Rechavi M."/>
            <person name="Shoguchi E."/>
            <person name="Terry A."/>
            <person name="Yu J.-K."/>
            <person name="Benito-Gutierrez E.L."/>
            <person name="Dubchak I."/>
            <person name="Garcia-Fernandez J."/>
            <person name="Gibson-Brown J.J."/>
            <person name="Grigoriev I.V."/>
            <person name="Horton A.C."/>
            <person name="de Jong P.J."/>
            <person name="Jurka J."/>
            <person name="Kapitonov V.V."/>
            <person name="Kohara Y."/>
            <person name="Kuroki Y."/>
            <person name="Lindquist E."/>
            <person name="Lucas S."/>
            <person name="Osoegawa K."/>
            <person name="Pennacchio L.A."/>
            <person name="Salamov A.A."/>
            <person name="Satou Y."/>
            <person name="Sauka-Spengler T."/>
            <person name="Schmutz J."/>
            <person name="Shin-I T."/>
            <person name="Toyoda A."/>
            <person name="Bronner-Fraser M."/>
            <person name="Fujiyama A."/>
            <person name="Holland L.Z."/>
            <person name="Holland P.W.H."/>
            <person name="Satoh N."/>
            <person name="Rokhsar D.S."/>
        </authorList>
    </citation>
    <scope>NUCLEOTIDE SEQUENCE [LARGE SCALE GENOMIC DNA]</scope>
    <source>
        <strain evidence="10">S238N-H82</strain>
        <tissue evidence="10">Testes</tissue>
    </source>
</reference>
<evidence type="ECO:0000313" key="10">
    <source>
        <dbReference type="EMBL" id="EEN57086.1"/>
    </source>
</evidence>
<dbReference type="CDD" id="cd14972">
    <property type="entry name" value="7tmA_EDG-like"/>
    <property type="match status" value="1"/>
</dbReference>
<comment type="subcellular location">
    <subcellularLocation>
        <location evidence="1">Cell membrane</location>
        <topology evidence="1">Multi-pass membrane protein</topology>
    </subcellularLocation>
</comment>
<dbReference type="PROSITE" id="PS50262">
    <property type="entry name" value="G_PROTEIN_RECEP_F1_2"/>
    <property type="match status" value="1"/>
</dbReference>
<dbReference type="InParanoid" id="C3YR89"/>
<dbReference type="GO" id="GO:0004930">
    <property type="term" value="F:G protein-coupled receptor activity"/>
    <property type="evidence" value="ECO:0007669"/>
    <property type="project" value="UniProtKB-KW"/>
</dbReference>
<name>C3YR89_BRAFL</name>
<evidence type="ECO:0000256" key="7">
    <source>
        <dbReference type="SAM" id="MobiDB-lite"/>
    </source>
</evidence>
<dbReference type="Gene3D" id="1.20.1070.10">
    <property type="entry name" value="Rhodopsin 7-helix transmembrane proteins"/>
    <property type="match status" value="1"/>
</dbReference>
<keyword evidence="6" id="KW-0807">Transducer</keyword>
<keyword evidence="3 6" id="KW-0812">Transmembrane</keyword>
<accession>C3YR89</accession>
<evidence type="ECO:0000256" key="8">
    <source>
        <dbReference type="SAM" id="Phobius"/>
    </source>
</evidence>
<dbReference type="InterPro" id="IPR000276">
    <property type="entry name" value="GPCR_Rhodpsn"/>
</dbReference>
<dbReference type="Pfam" id="PF00001">
    <property type="entry name" value="7tm_1"/>
    <property type="match status" value="1"/>
</dbReference>
<evidence type="ECO:0000256" key="5">
    <source>
        <dbReference type="ARBA" id="ARBA00023136"/>
    </source>
</evidence>
<dbReference type="eggNOG" id="KOG3656">
    <property type="taxonomic scope" value="Eukaryota"/>
</dbReference>
<dbReference type="GO" id="GO:0005886">
    <property type="term" value="C:plasma membrane"/>
    <property type="evidence" value="ECO:0007669"/>
    <property type="project" value="UniProtKB-SubCell"/>
</dbReference>
<dbReference type="SUPFAM" id="SSF81321">
    <property type="entry name" value="Family A G protein-coupled receptor-like"/>
    <property type="match status" value="1"/>
</dbReference>
<gene>
    <name evidence="10" type="ORF">BRAFLDRAFT_75509</name>
</gene>
<dbReference type="EMBL" id="GG666547">
    <property type="protein sequence ID" value="EEN57086.1"/>
    <property type="molecule type" value="Genomic_DNA"/>
</dbReference>
<dbReference type="PRINTS" id="PR00237">
    <property type="entry name" value="GPCRRHODOPSN"/>
</dbReference>
<keyword evidence="6" id="KW-0297">G-protein coupled receptor</keyword>
<sequence>MYRVGTTFVICIITVPRVGIGTETGPGLNVTKDSDFRSDSSPRNGSSESCDDTFAVSNTSEIGVNISSNVHRCVLNESSTPDVSLSETSVSGGGHGSTGGVFVLAVAICLGVWSVVANSLPLAAIVKNQQLHTPAYILMANLAASDVLAGIVFVLAGSTVLHSMVTGAMPSVIVSRLRFTSIILSGVSSANSLMALTAERYWFIVHGLTYVNNVTNDKCKVAIVIVWVWSVVLAIVPCFDWHCAGYSDQTCLPIGGGLSYGSVVVILVFVFIPMAAIFLFNMGILRCLCKHMNAIAAQEAVVGAQPSTSKKSAITIIIITVVFLIGWLPIFSAMLTKDAESLHRTMVFVILNSSINPVIYGFRLKEVRRGVARLFCANSSRNGNMEED</sequence>
<keyword evidence="4 8" id="KW-1133">Transmembrane helix</keyword>
<dbReference type="AlphaFoldDB" id="C3YR89"/>
<feature type="transmembrane region" description="Helical" evidence="8">
    <location>
        <begin position="135"/>
        <end position="157"/>
    </location>
</feature>
<evidence type="ECO:0000256" key="1">
    <source>
        <dbReference type="ARBA" id="ARBA00004651"/>
    </source>
</evidence>
<protein>
    <recommendedName>
        <fullName evidence="9">G-protein coupled receptors family 1 profile domain-containing protein</fullName>
    </recommendedName>
</protein>
<keyword evidence="6" id="KW-0675">Receptor</keyword>
<evidence type="ECO:0000256" key="3">
    <source>
        <dbReference type="ARBA" id="ARBA00022692"/>
    </source>
</evidence>
<dbReference type="STRING" id="7739.C3YR89"/>
<feature type="transmembrane region" description="Helical" evidence="8">
    <location>
        <begin position="313"/>
        <end position="335"/>
    </location>
</feature>
<proteinExistence type="inferred from homology"/>
<dbReference type="FunCoup" id="C3YR89">
    <property type="interactions" value="76"/>
</dbReference>
<keyword evidence="2" id="KW-1003">Cell membrane</keyword>
<evidence type="ECO:0000256" key="4">
    <source>
        <dbReference type="ARBA" id="ARBA00022989"/>
    </source>
</evidence>
<feature type="transmembrane region" description="Helical" evidence="8">
    <location>
        <begin position="101"/>
        <end position="123"/>
    </location>
</feature>
<feature type="region of interest" description="Disordered" evidence="7">
    <location>
        <begin position="24"/>
        <end position="51"/>
    </location>
</feature>
<evidence type="ECO:0000256" key="2">
    <source>
        <dbReference type="ARBA" id="ARBA00022475"/>
    </source>
</evidence>
<feature type="transmembrane region" description="Helical" evidence="8">
    <location>
        <begin position="341"/>
        <end position="362"/>
    </location>
</feature>
<comment type="similarity">
    <text evidence="6">Belongs to the G-protein coupled receptor 1 family.</text>
</comment>
<dbReference type="PANTHER" id="PTHR22750">
    <property type="entry name" value="G-PROTEIN COUPLED RECEPTOR"/>
    <property type="match status" value="1"/>
</dbReference>
<dbReference type="InterPro" id="IPR017452">
    <property type="entry name" value="GPCR_Rhodpsn_7TM"/>
</dbReference>
<organism>
    <name type="scientific">Branchiostoma floridae</name>
    <name type="common">Florida lancelet</name>
    <name type="synonym">Amphioxus</name>
    <dbReference type="NCBI Taxonomy" id="7739"/>
    <lineage>
        <taxon>Eukaryota</taxon>
        <taxon>Metazoa</taxon>
        <taxon>Chordata</taxon>
        <taxon>Cephalochordata</taxon>
        <taxon>Leptocardii</taxon>
        <taxon>Amphioxiformes</taxon>
        <taxon>Branchiostomatidae</taxon>
        <taxon>Branchiostoma</taxon>
    </lineage>
</organism>
<feature type="domain" description="G-protein coupled receptors family 1 profile" evidence="9">
    <location>
        <begin position="117"/>
        <end position="360"/>
    </location>
</feature>
<feature type="transmembrane region" description="Helical" evidence="8">
    <location>
        <begin position="219"/>
        <end position="237"/>
    </location>
</feature>
<dbReference type="PROSITE" id="PS00237">
    <property type="entry name" value="G_PROTEIN_RECEP_F1_1"/>
    <property type="match status" value="1"/>
</dbReference>